<feature type="transmembrane region" description="Helical" evidence="2">
    <location>
        <begin position="31"/>
        <end position="50"/>
    </location>
</feature>
<evidence type="ECO:0000313" key="3">
    <source>
        <dbReference type="EMBL" id="MEB8335936.1"/>
    </source>
</evidence>
<sequence>MSHEALLFLSTAVAIGGIVVAITWLKLPPVLALLFGTLFLGLTTSVGAKGTPDAVADGFADVMGEIGILVSLGVMLGALLTAADTMQRLVGTTLKAFGRRSIPYVFAVTLSSLFTAIYSDVLLVLSAPLARRLAPKLGARGRALMGGALTAGIEVGLVFVAPGVAAVAIAGILDVPLGQMFLLGLVVALPTALLTVFVFSVVLRWMTWDPATDEIEDGEAVDASEEPDAPAPDSAPPVTPTPAGRAAVGTVTDAPAELPQTPTQTQTQTHTRKPRPLPLALAVTPVLLVLVLIAGGALADGLSLDVAPVGFLTDPVVALLLGTTVAYVLARRVRSREEIGDVIGKSLAQCGSILVLSGISGSLGAIIERSGMGRTLGDLFSSGILPPLLLVWIMAAVLHIALGSISVAGITAAGILAPIAGHLDTPLVLVALAAGSGALFVPHVSSNFFWMFQSLLGFSTRGTIKTHTVPMTLASLISLPIILTVAVFV</sequence>
<feature type="compositionally biased region" description="Pro residues" evidence="1">
    <location>
        <begin position="229"/>
        <end position="240"/>
    </location>
</feature>
<proteinExistence type="predicted"/>
<feature type="compositionally biased region" description="Low complexity" evidence="1">
    <location>
        <begin position="259"/>
        <end position="269"/>
    </location>
</feature>
<comment type="caution">
    <text evidence="3">The sequence shown here is derived from an EMBL/GenBank/DDBJ whole genome shotgun (WGS) entry which is preliminary data.</text>
</comment>
<reference evidence="3 4" key="1">
    <citation type="submission" date="2022-10" db="EMBL/GenBank/DDBJ databases">
        <authorList>
            <person name="Xie J."/>
            <person name="Shen N."/>
        </authorList>
    </citation>
    <scope>NUCLEOTIDE SEQUENCE [LARGE SCALE GENOMIC DNA]</scope>
    <source>
        <strain evidence="3 4">YIM65594</strain>
    </source>
</reference>
<feature type="transmembrane region" description="Helical" evidence="2">
    <location>
        <begin position="146"/>
        <end position="173"/>
    </location>
</feature>
<feature type="transmembrane region" description="Helical" evidence="2">
    <location>
        <begin position="179"/>
        <end position="203"/>
    </location>
</feature>
<protein>
    <submittedName>
        <fullName evidence="3">GntP family permease</fullName>
    </submittedName>
</protein>
<dbReference type="EMBL" id="JAOZYC010000001">
    <property type="protein sequence ID" value="MEB8335936.1"/>
    <property type="molecule type" value="Genomic_DNA"/>
</dbReference>
<keyword evidence="2" id="KW-0472">Membrane</keyword>
<feature type="transmembrane region" description="Helical" evidence="2">
    <location>
        <begin position="469"/>
        <end position="488"/>
    </location>
</feature>
<dbReference type="InterPro" id="IPR003474">
    <property type="entry name" value="Glcn_transporter"/>
</dbReference>
<gene>
    <name evidence="3" type="ORF">OKJ99_00160</name>
</gene>
<feature type="transmembrane region" description="Helical" evidence="2">
    <location>
        <begin position="342"/>
        <end position="367"/>
    </location>
</feature>
<feature type="region of interest" description="Disordered" evidence="1">
    <location>
        <begin position="219"/>
        <end position="274"/>
    </location>
</feature>
<feature type="transmembrane region" description="Helical" evidence="2">
    <location>
        <begin position="311"/>
        <end position="330"/>
    </location>
</feature>
<keyword evidence="2" id="KW-0812">Transmembrane</keyword>
<feature type="transmembrane region" description="Helical" evidence="2">
    <location>
        <begin position="102"/>
        <end position="125"/>
    </location>
</feature>
<keyword evidence="2" id="KW-1133">Transmembrane helix</keyword>
<feature type="compositionally biased region" description="Acidic residues" evidence="1">
    <location>
        <begin position="219"/>
        <end position="228"/>
    </location>
</feature>
<accession>A0ABU6EW15</accession>
<keyword evidence="4" id="KW-1185">Reference proteome</keyword>
<evidence type="ECO:0000256" key="1">
    <source>
        <dbReference type="SAM" id="MobiDB-lite"/>
    </source>
</evidence>
<evidence type="ECO:0000313" key="4">
    <source>
        <dbReference type="Proteomes" id="UP001354931"/>
    </source>
</evidence>
<dbReference type="Pfam" id="PF02447">
    <property type="entry name" value="GntP_permease"/>
    <property type="match status" value="2"/>
</dbReference>
<dbReference type="PANTHER" id="PTHR30354:SF11">
    <property type="entry name" value="PERMEASE"/>
    <property type="match status" value="1"/>
</dbReference>
<feature type="transmembrane region" description="Helical" evidence="2">
    <location>
        <begin position="387"/>
        <end position="415"/>
    </location>
</feature>
<feature type="transmembrane region" description="Helical" evidence="2">
    <location>
        <begin position="62"/>
        <end position="82"/>
    </location>
</feature>
<name>A0ABU6EW15_9ACTN</name>
<dbReference type="PANTHER" id="PTHR30354">
    <property type="entry name" value="GNT FAMILY GLUCONATE TRANSPORTER"/>
    <property type="match status" value="1"/>
</dbReference>
<dbReference type="Proteomes" id="UP001354931">
    <property type="component" value="Unassembled WGS sequence"/>
</dbReference>
<evidence type="ECO:0000256" key="2">
    <source>
        <dbReference type="SAM" id="Phobius"/>
    </source>
</evidence>
<feature type="transmembrane region" description="Helical" evidence="2">
    <location>
        <begin position="279"/>
        <end position="299"/>
    </location>
</feature>
<dbReference type="RefSeq" id="WP_326013490.1">
    <property type="nucleotide sequence ID" value="NZ_JAOZYC010000001.1"/>
</dbReference>
<organism evidence="3 4">
    <name type="scientific">Streptomyces endophyticus</name>
    <dbReference type="NCBI Taxonomy" id="714166"/>
    <lineage>
        <taxon>Bacteria</taxon>
        <taxon>Bacillati</taxon>
        <taxon>Actinomycetota</taxon>
        <taxon>Actinomycetes</taxon>
        <taxon>Kitasatosporales</taxon>
        <taxon>Streptomycetaceae</taxon>
        <taxon>Streptomyces</taxon>
    </lineage>
</organism>
<feature type="transmembrane region" description="Helical" evidence="2">
    <location>
        <begin position="427"/>
        <end position="449"/>
    </location>
</feature>